<name>A0A9W8R0P0_9HYPO</name>
<dbReference type="SUPFAM" id="SSF159245">
    <property type="entry name" value="AttH-like"/>
    <property type="match status" value="1"/>
</dbReference>
<dbReference type="Pfam" id="PF17186">
    <property type="entry name" value="Lipocalin_9"/>
    <property type="match status" value="1"/>
</dbReference>
<evidence type="ECO:0000313" key="3">
    <source>
        <dbReference type="Proteomes" id="UP001152087"/>
    </source>
</evidence>
<comment type="caution">
    <text evidence="2">The sequence shown here is derived from an EMBL/GenBank/DDBJ whole genome shotgun (WGS) entry which is preliminary data.</text>
</comment>
<feature type="signal peptide" evidence="1">
    <location>
        <begin position="1"/>
        <end position="17"/>
    </location>
</feature>
<evidence type="ECO:0000313" key="2">
    <source>
        <dbReference type="EMBL" id="KAJ4183081.1"/>
    </source>
</evidence>
<dbReference type="AlphaFoldDB" id="A0A9W8R0P0"/>
<evidence type="ECO:0008006" key="4">
    <source>
        <dbReference type="Google" id="ProtNLM"/>
    </source>
</evidence>
<evidence type="ECO:0000256" key="1">
    <source>
        <dbReference type="SAM" id="SignalP"/>
    </source>
</evidence>
<dbReference type="InterPro" id="IPR053112">
    <property type="entry name" value="Fungal_Dehydratase/Hydratase"/>
</dbReference>
<gene>
    <name evidence="2" type="ORF">NW755_009929</name>
</gene>
<reference evidence="2" key="1">
    <citation type="submission" date="2022-09" db="EMBL/GenBank/DDBJ databases">
        <title>Fusarium specimens isolated from Avocado Roots.</title>
        <authorList>
            <person name="Stajich J."/>
            <person name="Roper C."/>
            <person name="Heimlech-Rivalta G."/>
        </authorList>
    </citation>
    <scope>NUCLEOTIDE SEQUENCE</scope>
    <source>
        <strain evidence="2">A02</strain>
    </source>
</reference>
<dbReference type="PANTHER" id="PTHR40617:SF1">
    <property type="entry name" value="ATTH DOMAIN-CONTAINING PROTEIN-RELATED"/>
    <property type="match status" value="1"/>
</dbReference>
<dbReference type="Gene3D" id="2.40.370.10">
    <property type="entry name" value="AttH-like domain"/>
    <property type="match status" value="2"/>
</dbReference>
<dbReference type="PANTHER" id="PTHR40617">
    <property type="entry name" value="TERPENE CYCLASE ASQC"/>
    <property type="match status" value="1"/>
</dbReference>
<organism evidence="2 3">
    <name type="scientific">Fusarium falciforme</name>
    <dbReference type="NCBI Taxonomy" id="195108"/>
    <lineage>
        <taxon>Eukaryota</taxon>
        <taxon>Fungi</taxon>
        <taxon>Dikarya</taxon>
        <taxon>Ascomycota</taxon>
        <taxon>Pezizomycotina</taxon>
        <taxon>Sordariomycetes</taxon>
        <taxon>Hypocreomycetidae</taxon>
        <taxon>Hypocreales</taxon>
        <taxon>Nectriaceae</taxon>
        <taxon>Fusarium</taxon>
        <taxon>Fusarium solani species complex</taxon>
    </lineage>
</organism>
<sequence>MVAKLATLGALLQLATAALGAATRKKYSFKPENEVTYQNAHVPALINITKSQYDYEGGSSWWMSSFITSTRGKQYLAIDHILTAPKNVCRSSVLDLDTLDYWVDLVYCSAKSDRTINSGGPINADFGTHGFVSTSDDSVSKMYAYADTNASFAFNISWQATSKLVLNGGAGTIAFGPGPTNATEWGLPAGKTTGSLTLNGTDVDIDPKNSFTWYDRQISYGAPRNWTWFQLHFPGSDIKASIWAFKMGPPDDTTYQFATVRQGDSQLVLAYNLIPDMKNTWTSPNSGLVYPLSWRLEFENGDYVVVKSVRPDQEMYGPEDLVDSAYEGFITASGKFFGQKKGFGVVELVTVY</sequence>
<keyword evidence="3" id="KW-1185">Reference proteome</keyword>
<dbReference type="Proteomes" id="UP001152087">
    <property type="component" value="Unassembled WGS sequence"/>
</dbReference>
<dbReference type="InterPro" id="IPR023374">
    <property type="entry name" value="AttH-like_dom_sf"/>
</dbReference>
<keyword evidence="1" id="KW-0732">Signal</keyword>
<protein>
    <recommendedName>
        <fullName evidence="4">Kievitone hydratase</fullName>
    </recommendedName>
</protein>
<dbReference type="EMBL" id="JAOQAV010000031">
    <property type="protein sequence ID" value="KAJ4183081.1"/>
    <property type="molecule type" value="Genomic_DNA"/>
</dbReference>
<feature type="chain" id="PRO_5040726576" description="Kievitone hydratase" evidence="1">
    <location>
        <begin position="18"/>
        <end position="352"/>
    </location>
</feature>
<accession>A0A9W8R0P0</accession>
<proteinExistence type="predicted"/>